<dbReference type="Proteomes" id="UP000887574">
    <property type="component" value="Unplaced"/>
</dbReference>
<sequence length="99" mass="10734">MVRGNFIFPDTQAVSPLTNSKFELHDDSMGSVEQLGTEVQNILQASGVDPRKFSILSPKILSIFGSESGDRHKRPGLLSPELLSFTHNSGLLSLPQVLG</sequence>
<proteinExistence type="predicted"/>
<name>A0A915DJ18_9BILA</name>
<protein>
    <submittedName>
        <fullName evidence="2">Uncharacterized protein</fullName>
    </submittedName>
</protein>
<reference evidence="2" key="1">
    <citation type="submission" date="2022-11" db="UniProtKB">
        <authorList>
            <consortium name="WormBaseParasite"/>
        </authorList>
    </citation>
    <scope>IDENTIFICATION</scope>
</reference>
<accession>A0A915DJ18</accession>
<evidence type="ECO:0000313" key="2">
    <source>
        <dbReference type="WBParaSite" id="jg20561"/>
    </source>
</evidence>
<organism evidence="1 2">
    <name type="scientific">Ditylenchus dipsaci</name>
    <dbReference type="NCBI Taxonomy" id="166011"/>
    <lineage>
        <taxon>Eukaryota</taxon>
        <taxon>Metazoa</taxon>
        <taxon>Ecdysozoa</taxon>
        <taxon>Nematoda</taxon>
        <taxon>Chromadorea</taxon>
        <taxon>Rhabditida</taxon>
        <taxon>Tylenchina</taxon>
        <taxon>Tylenchomorpha</taxon>
        <taxon>Sphaerularioidea</taxon>
        <taxon>Anguinidae</taxon>
        <taxon>Anguininae</taxon>
        <taxon>Ditylenchus</taxon>
    </lineage>
</organism>
<dbReference type="WBParaSite" id="jg20561">
    <property type="protein sequence ID" value="jg20561"/>
    <property type="gene ID" value="jg20561"/>
</dbReference>
<keyword evidence="1" id="KW-1185">Reference proteome</keyword>
<evidence type="ECO:0000313" key="1">
    <source>
        <dbReference type="Proteomes" id="UP000887574"/>
    </source>
</evidence>
<dbReference type="AlphaFoldDB" id="A0A915DJ18"/>